<reference evidence="1 2" key="1">
    <citation type="journal article" date="2024" name="J. Plant Pathol.">
        <title>Sequence and assembly of the genome of Seiridium unicorne, isolate CBS 538.82, causal agent of cypress canker disease.</title>
        <authorList>
            <person name="Scali E."/>
            <person name="Rocca G.D."/>
            <person name="Danti R."/>
            <person name="Garbelotto M."/>
            <person name="Barberini S."/>
            <person name="Baroncelli R."/>
            <person name="Emiliani G."/>
        </authorList>
    </citation>
    <scope>NUCLEOTIDE SEQUENCE [LARGE SCALE GENOMIC DNA]</scope>
    <source>
        <strain evidence="1 2">BM-138-508</strain>
    </source>
</reference>
<name>A0ABR2UZF7_9PEZI</name>
<evidence type="ECO:0000313" key="1">
    <source>
        <dbReference type="EMBL" id="KAK9419666.1"/>
    </source>
</evidence>
<sequence length="206" mass="22775">MSPMGGDSLEELSRVRVKGLLDRQALFINYTADGGGNIWLPKLNGAGSEIKRHSGHRDSEVVDVEAIHHEFDARRATRRTSTQLRNDEKLHATCHCSAFQCYLTRPSPEFPKPSAERGKWWLAMTDFEVISWAYVPAYNLFTPDGSLLDPSNDPALKNYDSSPGIHRDFCGACGSPVFSGKDARDVQIWDITVGLLQSDGPGPRTG</sequence>
<dbReference type="SUPFAM" id="SSF51316">
    <property type="entry name" value="Mss4-like"/>
    <property type="match status" value="1"/>
</dbReference>
<organism evidence="1 2">
    <name type="scientific">Seiridium unicorne</name>
    <dbReference type="NCBI Taxonomy" id="138068"/>
    <lineage>
        <taxon>Eukaryota</taxon>
        <taxon>Fungi</taxon>
        <taxon>Dikarya</taxon>
        <taxon>Ascomycota</taxon>
        <taxon>Pezizomycotina</taxon>
        <taxon>Sordariomycetes</taxon>
        <taxon>Xylariomycetidae</taxon>
        <taxon>Amphisphaeriales</taxon>
        <taxon>Sporocadaceae</taxon>
        <taxon>Seiridium</taxon>
    </lineage>
</organism>
<dbReference type="Proteomes" id="UP001408356">
    <property type="component" value="Unassembled WGS sequence"/>
</dbReference>
<proteinExistence type="predicted"/>
<dbReference type="InterPro" id="IPR011057">
    <property type="entry name" value="Mss4-like_sf"/>
</dbReference>
<keyword evidence="2" id="KW-1185">Reference proteome</keyword>
<dbReference type="EMBL" id="JARVKF010000299">
    <property type="protein sequence ID" value="KAK9419666.1"/>
    <property type="molecule type" value="Genomic_DNA"/>
</dbReference>
<accession>A0ABR2UZF7</accession>
<protein>
    <submittedName>
        <fullName evidence="1">CENP-V/GFA domain-containing protein</fullName>
    </submittedName>
</protein>
<gene>
    <name evidence="1" type="ORF">SUNI508_07152</name>
</gene>
<evidence type="ECO:0000313" key="2">
    <source>
        <dbReference type="Proteomes" id="UP001408356"/>
    </source>
</evidence>
<comment type="caution">
    <text evidence="1">The sequence shown here is derived from an EMBL/GenBank/DDBJ whole genome shotgun (WGS) entry which is preliminary data.</text>
</comment>
<dbReference type="Gene3D" id="3.90.1590.10">
    <property type="entry name" value="glutathione-dependent formaldehyde- activating enzyme (gfa)"/>
    <property type="match status" value="1"/>
</dbReference>